<dbReference type="InterPro" id="IPR047794">
    <property type="entry name" value="C45_proenzyme-like"/>
</dbReference>
<keyword evidence="5" id="KW-0325">Glycoprotein</keyword>
<keyword evidence="2" id="KW-0378">Hydrolase</keyword>
<dbReference type="AlphaFoldDB" id="A0A6M5YYL2"/>
<dbReference type="NCBIfam" id="NF040521">
    <property type="entry name" value="C45_proenzyme"/>
    <property type="match status" value="1"/>
</dbReference>
<name>A0A6M5YYL2_9BACT</name>
<dbReference type="Proteomes" id="UP000503447">
    <property type="component" value="Chromosome"/>
</dbReference>
<dbReference type="EMBL" id="CP053452">
    <property type="protein sequence ID" value="QJW99207.1"/>
    <property type="molecule type" value="Genomic_DNA"/>
</dbReference>
<dbReference type="RefSeq" id="WP_171474214.1">
    <property type="nucleotide sequence ID" value="NZ_CP053452.2"/>
</dbReference>
<evidence type="ECO:0000256" key="5">
    <source>
        <dbReference type="ARBA" id="ARBA00023180"/>
    </source>
</evidence>
<keyword evidence="8" id="KW-1185">Reference proteome</keyword>
<evidence type="ECO:0000256" key="4">
    <source>
        <dbReference type="ARBA" id="ARBA00023098"/>
    </source>
</evidence>
<feature type="signal peptide" evidence="6">
    <location>
        <begin position="1"/>
        <end position="23"/>
    </location>
</feature>
<keyword evidence="4" id="KW-0443">Lipid metabolism</keyword>
<reference evidence="8" key="1">
    <citation type="submission" date="2020-05" db="EMBL/GenBank/DDBJ databases">
        <title>Frigoriglobus tundricola gen. nov., sp. nov., a psychrotolerant cellulolytic planctomycete of the family Gemmataceae with two divergent copies of 16S rRNA gene.</title>
        <authorList>
            <person name="Kulichevskaya I.S."/>
            <person name="Ivanova A.A."/>
            <person name="Naumoff D.G."/>
            <person name="Beletsky A.V."/>
            <person name="Rijpstra W.I.C."/>
            <person name="Sinninghe Damste J.S."/>
            <person name="Mardanov A.V."/>
            <person name="Ravin N.V."/>
            <person name="Dedysh S.N."/>
        </authorList>
    </citation>
    <scope>NUCLEOTIDE SEQUENCE [LARGE SCALE GENOMIC DNA]</scope>
    <source>
        <strain evidence="8">PL17</strain>
    </source>
</reference>
<dbReference type="InterPro" id="IPR007000">
    <property type="entry name" value="PLipase_B-like"/>
</dbReference>
<dbReference type="GO" id="GO:0004620">
    <property type="term" value="F:phospholipase activity"/>
    <property type="evidence" value="ECO:0007669"/>
    <property type="project" value="InterPro"/>
</dbReference>
<evidence type="ECO:0000313" key="8">
    <source>
        <dbReference type="Proteomes" id="UP000503447"/>
    </source>
</evidence>
<sequence length="485" mass="53172">MRRLLLFVLVGSPVGSLFYFAPAAVRETAATPEPAAVPAERQSGPPDVVRYEAAYRYTQAGWVVVHVEGEPYVRGYQQGRLLAKEIAAQIRMFATERSVKAPADGWRAARTIANALLLRKIDREYLEEMKGIAEGAADAGAVYEDREIDLVDVLVLNTWMELETLEAALAAAPTGLEGKTFPRPGLPRAPAPKPKQKDHCSAFIATGPATADGRIVFGHITMAGLTSGPFVNVWLDVQPKTGRRFVMQAFPGAVWSSQDYYINDAGIVLCETTINQTPLEPTGLSLVSRARKAIQYGESIDAVVKILSERNNGLYANEWLIGDLKTNEIAMYELGTRASKLWRSSKDQWFGDTRGFYWGCNNAKDLAVRVEALPADGDEKPDAAEWEADERDKAWLAFYKDHAGKIDAAAAKKALTSAPLAADSSLDAKFATADMAKKLASHAMYGPPHGKTWKPTDEERRAHPEIVPLEPHPWTVLTIDAPARK</sequence>
<evidence type="ECO:0000256" key="1">
    <source>
        <dbReference type="ARBA" id="ARBA00022729"/>
    </source>
</evidence>
<dbReference type="PANTHER" id="PTHR12370:SF3">
    <property type="entry name" value="PHOSPHOLIPASE B-LIKE 2-RELATED"/>
    <property type="match status" value="1"/>
</dbReference>
<dbReference type="GO" id="GO:0005576">
    <property type="term" value="C:extracellular region"/>
    <property type="evidence" value="ECO:0007669"/>
    <property type="project" value="TreeGrafter"/>
</dbReference>
<dbReference type="Pfam" id="PF04916">
    <property type="entry name" value="Phospholip_B"/>
    <property type="match status" value="1"/>
</dbReference>
<keyword evidence="3" id="KW-0442">Lipid degradation</keyword>
<evidence type="ECO:0000256" key="2">
    <source>
        <dbReference type="ARBA" id="ARBA00022801"/>
    </source>
</evidence>
<evidence type="ECO:0000313" key="7">
    <source>
        <dbReference type="EMBL" id="QJW99207.1"/>
    </source>
</evidence>
<accession>A0A6M5YYL2</accession>
<proteinExistence type="predicted"/>
<dbReference type="Gene3D" id="3.60.60.30">
    <property type="match status" value="1"/>
</dbReference>
<organism evidence="7 8">
    <name type="scientific">Frigoriglobus tundricola</name>
    <dbReference type="NCBI Taxonomy" id="2774151"/>
    <lineage>
        <taxon>Bacteria</taxon>
        <taxon>Pseudomonadati</taxon>
        <taxon>Planctomycetota</taxon>
        <taxon>Planctomycetia</taxon>
        <taxon>Gemmatales</taxon>
        <taxon>Gemmataceae</taxon>
        <taxon>Frigoriglobus</taxon>
    </lineage>
</organism>
<gene>
    <name evidence="7" type="ORF">FTUN_6807</name>
</gene>
<protein>
    <submittedName>
        <fullName evidence="7">Uncharacterized protein</fullName>
    </submittedName>
</protein>
<evidence type="ECO:0000256" key="3">
    <source>
        <dbReference type="ARBA" id="ARBA00022963"/>
    </source>
</evidence>
<feature type="chain" id="PRO_5026694102" evidence="6">
    <location>
        <begin position="24"/>
        <end position="485"/>
    </location>
</feature>
<keyword evidence="1 6" id="KW-0732">Signal</keyword>
<evidence type="ECO:0000256" key="6">
    <source>
        <dbReference type="SAM" id="SignalP"/>
    </source>
</evidence>
<dbReference type="KEGG" id="ftj:FTUN_6807"/>
<dbReference type="GO" id="GO:0009395">
    <property type="term" value="P:phospholipid catabolic process"/>
    <property type="evidence" value="ECO:0007669"/>
    <property type="project" value="TreeGrafter"/>
</dbReference>
<dbReference type="PANTHER" id="PTHR12370">
    <property type="entry name" value="PHOSPHOLIPASE B-RELATED"/>
    <property type="match status" value="1"/>
</dbReference>